<reference evidence="2 3" key="1">
    <citation type="submission" date="2020-04" db="EMBL/GenBank/DDBJ databases">
        <title>Perkinsus chesapeaki whole genome sequence.</title>
        <authorList>
            <person name="Bogema D.R."/>
        </authorList>
    </citation>
    <scope>NUCLEOTIDE SEQUENCE [LARGE SCALE GENOMIC DNA]</scope>
    <source>
        <strain evidence="2">ATCC PRA-425</strain>
    </source>
</reference>
<comment type="caution">
    <text evidence="2">The sequence shown here is derived from an EMBL/GenBank/DDBJ whole genome shotgun (WGS) entry which is preliminary data.</text>
</comment>
<dbReference type="EMBL" id="JAAPAO010002289">
    <property type="protein sequence ID" value="KAF4647924.1"/>
    <property type="molecule type" value="Genomic_DNA"/>
</dbReference>
<evidence type="ECO:0000313" key="2">
    <source>
        <dbReference type="EMBL" id="KAF4647924.1"/>
    </source>
</evidence>
<keyword evidence="1" id="KW-1133">Transmembrane helix</keyword>
<dbReference type="AlphaFoldDB" id="A0A7J6KLT1"/>
<protein>
    <submittedName>
        <fullName evidence="2">Uncharacterized protein</fullName>
    </submittedName>
</protein>
<feature type="transmembrane region" description="Helical" evidence="1">
    <location>
        <begin position="23"/>
        <end position="50"/>
    </location>
</feature>
<organism evidence="2 3">
    <name type="scientific">Perkinsus chesapeaki</name>
    <name type="common">Clam parasite</name>
    <name type="synonym">Perkinsus andrewsi</name>
    <dbReference type="NCBI Taxonomy" id="330153"/>
    <lineage>
        <taxon>Eukaryota</taxon>
        <taxon>Sar</taxon>
        <taxon>Alveolata</taxon>
        <taxon>Perkinsozoa</taxon>
        <taxon>Perkinsea</taxon>
        <taxon>Perkinsida</taxon>
        <taxon>Perkinsidae</taxon>
        <taxon>Perkinsus</taxon>
    </lineage>
</organism>
<accession>A0A7J6KLT1</accession>
<evidence type="ECO:0000256" key="1">
    <source>
        <dbReference type="SAM" id="Phobius"/>
    </source>
</evidence>
<keyword evidence="1" id="KW-0472">Membrane</keyword>
<dbReference type="Proteomes" id="UP000591131">
    <property type="component" value="Unassembled WGS sequence"/>
</dbReference>
<keyword evidence="1" id="KW-0812">Transmembrane</keyword>
<name>A0A7J6KLT1_PERCH</name>
<sequence>IRLGSNRVLRITSNGRHYYTNCVIFGLSFGPCSLGGKVLVLLNAVFSVLLGREIRMKSIEEASVYFSDVIIVVFYDDICVMGNPTKCATIIYLLCYIAQLVGDSFPEEKREEITKEGTPCRHLGVLWSKDPNDRLVLSCVPIEQSASFAPEIVSRRDIFSLAGHRYDPLKLHPIARLVADRMRRWAGRSEGGNSRSAWNRRWELTAKQMGTLQCLLSLADQDMNGACEHRNFPPDFSSIVAYSDACVSGFGFSICITNAEYSVDDPATWMLIEECAD</sequence>
<feature type="non-terminal residue" evidence="2">
    <location>
        <position position="1"/>
    </location>
</feature>
<proteinExistence type="predicted"/>
<keyword evidence="3" id="KW-1185">Reference proteome</keyword>
<evidence type="ECO:0000313" key="3">
    <source>
        <dbReference type="Proteomes" id="UP000591131"/>
    </source>
</evidence>
<gene>
    <name evidence="2" type="ORF">FOL47_003954</name>
</gene>
<feature type="non-terminal residue" evidence="2">
    <location>
        <position position="277"/>
    </location>
</feature>